<dbReference type="Gene3D" id="3.30.565.10">
    <property type="entry name" value="Histidine kinase-like ATPase, C-terminal domain"/>
    <property type="match status" value="1"/>
</dbReference>
<dbReference type="Gene3D" id="6.10.340.10">
    <property type="match status" value="1"/>
</dbReference>
<evidence type="ECO:0000259" key="2">
    <source>
        <dbReference type="SMART" id="SM00387"/>
    </source>
</evidence>
<dbReference type="InterPro" id="IPR003594">
    <property type="entry name" value="HATPase_dom"/>
</dbReference>
<keyword evidence="4" id="KW-1185">Reference proteome</keyword>
<dbReference type="InterPro" id="IPR036890">
    <property type="entry name" value="HATPase_C_sf"/>
</dbReference>
<feature type="transmembrane region" description="Helical" evidence="1">
    <location>
        <begin position="12"/>
        <end position="36"/>
    </location>
</feature>
<keyword evidence="1" id="KW-0812">Transmembrane</keyword>
<proteinExistence type="predicted"/>
<protein>
    <submittedName>
        <fullName evidence="3">Two-component system, sensor histidine kinase YesM</fullName>
    </submittedName>
</protein>
<reference evidence="3 4" key="1">
    <citation type="submission" date="2016-11" db="EMBL/GenBank/DDBJ databases">
        <authorList>
            <person name="Jaros S."/>
            <person name="Januszkiewicz K."/>
            <person name="Wedrychowicz H."/>
        </authorList>
    </citation>
    <scope>NUCLEOTIDE SEQUENCE [LARGE SCALE GENOMIC DNA]</scope>
    <source>
        <strain evidence="3 4">DSM 15930</strain>
    </source>
</reference>
<keyword evidence="1" id="KW-0472">Membrane</keyword>
<evidence type="ECO:0000313" key="4">
    <source>
        <dbReference type="Proteomes" id="UP000184038"/>
    </source>
</evidence>
<dbReference type="InterPro" id="IPR010559">
    <property type="entry name" value="Sig_transdc_His_kin_internal"/>
</dbReference>
<dbReference type="GO" id="GO:0000155">
    <property type="term" value="F:phosphorelay sensor kinase activity"/>
    <property type="evidence" value="ECO:0007669"/>
    <property type="project" value="InterPro"/>
</dbReference>
<dbReference type="PANTHER" id="PTHR34220:SF7">
    <property type="entry name" value="SENSOR HISTIDINE KINASE YPDA"/>
    <property type="match status" value="1"/>
</dbReference>
<evidence type="ECO:0000256" key="1">
    <source>
        <dbReference type="SAM" id="Phobius"/>
    </source>
</evidence>
<keyword evidence="1" id="KW-1133">Transmembrane helix</keyword>
<name>A0A1M7JRL3_9FIRM</name>
<feature type="transmembrane region" description="Helical" evidence="1">
    <location>
        <begin position="296"/>
        <end position="317"/>
    </location>
</feature>
<accession>A0A1M7JRL3</accession>
<dbReference type="InterPro" id="IPR050640">
    <property type="entry name" value="Bact_2-comp_sensor_kinase"/>
</dbReference>
<evidence type="ECO:0000313" key="3">
    <source>
        <dbReference type="EMBL" id="SHM55730.1"/>
    </source>
</evidence>
<dbReference type="STRING" id="1120996.SAMN02746066_02376"/>
<feature type="domain" description="Histidine kinase/HSP90-like ATPase" evidence="2">
    <location>
        <begin position="480"/>
        <end position="591"/>
    </location>
</feature>
<dbReference type="SUPFAM" id="SSF55874">
    <property type="entry name" value="ATPase domain of HSP90 chaperone/DNA topoisomerase II/histidine kinase"/>
    <property type="match status" value="1"/>
</dbReference>
<dbReference type="RefSeq" id="WP_073287920.1">
    <property type="nucleotide sequence ID" value="NZ_FRCP01000012.1"/>
</dbReference>
<keyword evidence="3" id="KW-0808">Transferase</keyword>
<dbReference type="SMART" id="SM00387">
    <property type="entry name" value="HATPase_c"/>
    <property type="match status" value="1"/>
</dbReference>
<dbReference type="Pfam" id="PF06580">
    <property type="entry name" value="His_kinase"/>
    <property type="match status" value="1"/>
</dbReference>
<dbReference type="Pfam" id="PF02518">
    <property type="entry name" value="HATPase_c"/>
    <property type="match status" value="1"/>
</dbReference>
<dbReference type="PANTHER" id="PTHR34220">
    <property type="entry name" value="SENSOR HISTIDINE KINASE YPDA"/>
    <property type="match status" value="1"/>
</dbReference>
<organism evidence="3 4">
    <name type="scientific">Anaerosporobacter mobilis DSM 15930</name>
    <dbReference type="NCBI Taxonomy" id="1120996"/>
    <lineage>
        <taxon>Bacteria</taxon>
        <taxon>Bacillati</taxon>
        <taxon>Bacillota</taxon>
        <taxon>Clostridia</taxon>
        <taxon>Lachnospirales</taxon>
        <taxon>Lachnospiraceae</taxon>
        <taxon>Anaerosporobacter</taxon>
    </lineage>
</organism>
<sequence>MKYYKSRSIKVTIIKMTMVFTLILSVSISSICFISFESLLKNSLQLSTSSNLKLIMNSFTSNMTDVQTLARWCSMNYTLANYLTNEDDDKKISLEAWNRLSEEYRNNLAYYYIERVVVSNFEGKYLQATSRSTTKATKISEHIQESSYFDELYNDFTFKWVGLLPNDIGDNTKDLIIPIIRPIYNKSSPDKIGWVYISVTSNILTDALKLYSIPSDSKVYLTIEDKTYLIDNGKFSLTNDLDDVVSLNKKTAKSTIRTIRTESGKKETLVTYTSNLSGWSLSQTISASVFNKQKSMYIFIILLIIGIVMLLGVLLLIDLNRKINRPIYKIKKKLECVAKGDFSIDKEIEWDNELGTIGIGINKLSGDIAELINDKIQDEKERQSLEYQMLLSQINPHFLYNTLNSIKWMATIQNATGIAEMTTSLSRLMKSVSKDTNQIISIQQELDLLNNYFIIQKYRYGGTIRLDIHVIDEDLYQCQIPKFTLQPMVENAIFHGIEPKGSVGKIIITIDSLDDQTIQITIEDNGIGLSEEQISSILATNDNSSSGLFKKIGINNVNQRIRYAFGDNYGLQFHSKEGEYTIITILLPKLITPPA</sequence>
<dbReference type="AlphaFoldDB" id="A0A1M7JRL3"/>
<dbReference type="Proteomes" id="UP000184038">
    <property type="component" value="Unassembled WGS sequence"/>
</dbReference>
<gene>
    <name evidence="3" type="ORF">SAMN02746066_02376</name>
</gene>
<keyword evidence="3" id="KW-0418">Kinase</keyword>
<dbReference type="OrthoDB" id="9809348at2"/>
<dbReference type="GO" id="GO:0016020">
    <property type="term" value="C:membrane"/>
    <property type="evidence" value="ECO:0007669"/>
    <property type="project" value="InterPro"/>
</dbReference>
<dbReference type="EMBL" id="FRCP01000012">
    <property type="protein sequence ID" value="SHM55730.1"/>
    <property type="molecule type" value="Genomic_DNA"/>
</dbReference>